<organism evidence="1 2">
    <name type="scientific">Pandoraea vervacti</name>
    <dbReference type="NCBI Taxonomy" id="656178"/>
    <lineage>
        <taxon>Bacteria</taxon>
        <taxon>Pseudomonadati</taxon>
        <taxon>Pseudomonadota</taxon>
        <taxon>Betaproteobacteria</taxon>
        <taxon>Burkholderiales</taxon>
        <taxon>Burkholderiaceae</taxon>
        <taxon>Pandoraea</taxon>
    </lineage>
</organism>
<protein>
    <submittedName>
        <fullName evidence="1">Uncharacterized protein</fullName>
    </submittedName>
</protein>
<dbReference type="EMBL" id="CP010897">
    <property type="protein sequence ID" value="AJP58653.1"/>
    <property type="molecule type" value="Genomic_DNA"/>
</dbReference>
<evidence type="ECO:0000313" key="2">
    <source>
        <dbReference type="Proteomes" id="UP000035085"/>
    </source>
</evidence>
<evidence type="ECO:0000313" key="1">
    <source>
        <dbReference type="EMBL" id="AJP58653.1"/>
    </source>
</evidence>
<accession>A0ABM5T1M1</accession>
<gene>
    <name evidence="1" type="ORF">UC34_20345</name>
</gene>
<reference evidence="2" key="1">
    <citation type="submission" date="2015-02" db="EMBL/GenBank/DDBJ databases">
        <title>Complete Genome Sequencing of Pandoraea vervacti NS15 sp. nov.</title>
        <authorList>
            <person name="Chan K.-G."/>
        </authorList>
    </citation>
    <scope>NUCLEOTIDE SEQUENCE [LARGE SCALE GENOMIC DNA]</scope>
    <source>
        <strain evidence="2">NS15</strain>
    </source>
</reference>
<dbReference type="Proteomes" id="UP000035085">
    <property type="component" value="Chromosome"/>
</dbReference>
<keyword evidence="2" id="KW-1185">Reference proteome</keyword>
<sequence length="62" mass="7408">MASLWRRYGVVITSLWRRYDVVMTSRRVVVASSWHRVMALRRCRRAAMPRRRAAQAPSTMMR</sequence>
<name>A0ABM5T1M1_9BURK</name>
<proteinExistence type="predicted"/>